<feature type="transmembrane region" description="Helical" evidence="1">
    <location>
        <begin position="105"/>
        <end position="123"/>
    </location>
</feature>
<feature type="transmembrane region" description="Helical" evidence="1">
    <location>
        <begin position="160"/>
        <end position="181"/>
    </location>
</feature>
<feature type="transmembrane region" description="Helical" evidence="1">
    <location>
        <begin position="129"/>
        <end position="148"/>
    </location>
</feature>
<dbReference type="RefSeq" id="WP_258877904.1">
    <property type="nucleotide sequence ID" value="NZ_CP048914.1"/>
</dbReference>
<evidence type="ECO:0000313" key="2">
    <source>
        <dbReference type="EMBL" id="QMS84296.1"/>
    </source>
</evidence>
<dbReference type="Proteomes" id="UP000514720">
    <property type="component" value="Chromosome"/>
</dbReference>
<feature type="transmembrane region" description="Helical" evidence="1">
    <location>
        <begin position="45"/>
        <end position="62"/>
    </location>
</feature>
<dbReference type="AlphaFoldDB" id="A0A7L7KQ28"/>
<reference evidence="2 3" key="1">
    <citation type="submission" date="2020-02" db="EMBL/GenBank/DDBJ databases">
        <authorList>
            <person name="Zheng R.K."/>
            <person name="Sun C.M."/>
        </authorList>
    </citation>
    <scope>NUCLEOTIDE SEQUENCE [LARGE SCALE GENOMIC DNA]</scope>
    <source>
        <strain evidence="3">zrk13</strain>
    </source>
</reference>
<sequence length="208" mass="24056">MIGVILVLLMLLIVDVMSVSLNILAVAGMLTALLYKWPHLFQARILWYFLSLVLAVLAVIFHTEEWMDYVTRGYLPYAILFVVMMVGVLPNKWTVSRHIKKRRGTLSIMGFILISPHAVLHVFEVFDGINLFGIVAYVLMVPLTIISFQIIKREIKPKDWLLVQKAAYIIYLALFAHLLWVGEWFDKVIYGMLLILYVNNKLLKEFSK</sequence>
<protein>
    <recommendedName>
        <fullName evidence="4">Ferric oxidoreductase domain-containing protein</fullName>
    </recommendedName>
</protein>
<proteinExistence type="predicted"/>
<name>A0A7L7KQ28_9MOLU</name>
<gene>
    <name evidence="2" type="ORF">G4Z02_00585</name>
</gene>
<organism evidence="2 3">
    <name type="scientific">Candidatus Xianfuyuplasma coldseepsis</name>
    <dbReference type="NCBI Taxonomy" id="2782163"/>
    <lineage>
        <taxon>Bacteria</taxon>
        <taxon>Bacillati</taxon>
        <taxon>Mycoplasmatota</taxon>
        <taxon>Mollicutes</taxon>
        <taxon>Candidatus Izemoplasmatales</taxon>
        <taxon>Candidatus Izemoplasmataceae</taxon>
        <taxon>Candidatus Xianfuyuplasma</taxon>
    </lineage>
</organism>
<feature type="transmembrane region" description="Helical" evidence="1">
    <location>
        <begin position="74"/>
        <end position="93"/>
    </location>
</feature>
<feature type="transmembrane region" description="Helical" evidence="1">
    <location>
        <begin position="6"/>
        <end position="33"/>
    </location>
</feature>
<keyword evidence="1" id="KW-0812">Transmembrane</keyword>
<evidence type="ECO:0000313" key="3">
    <source>
        <dbReference type="Proteomes" id="UP000514720"/>
    </source>
</evidence>
<dbReference type="KEGG" id="xcl:G4Z02_00585"/>
<accession>A0A7L7KQ28</accession>
<keyword evidence="1" id="KW-1133">Transmembrane helix</keyword>
<dbReference type="EMBL" id="CP048914">
    <property type="protein sequence ID" value="QMS84296.1"/>
    <property type="molecule type" value="Genomic_DNA"/>
</dbReference>
<keyword evidence="1" id="KW-0472">Membrane</keyword>
<keyword evidence="3" id="KW-1185">Reference proteome</keyword>
<evidence type="ECO:0008006" key="4">
    <source>
        <dbReference type="Google" id="ProtNLM"/>
    </source>
</evidence>
<evidence type="ECO:0000256" key="1">
    <source>
        <dbReference type="SAM" id="Phobius"/>
    </source>
</evidence>